<evidence type="ECO:0000313" key="2">
    <source>
        <dbReference type="Proteomes" id="UP000707731"/>
    </source>
</evidence>
<dbReference type="Proteomes" id="UP000707731">
    <property type="component" value="Unassembled WGS sequence"/>
</dbReference>
<dbReference type="Pfam" id="PF13384">
    <property type="entry name" value="HTH_23"/>
    <property type="match status" value="1"/>
</dbReference>
<organism evidence="1 2">
    <name type="scientific">Nocardia higoensis</name>
    <dbReference type="NCBI Taxonomy" id="228599"/>
    <lineage>
        <taxon>Bacteria</taxon>
        <taxon>Bacillati</taxon>
        <taxon>Actinomycetota</taxon>
        <taxon>Actinomycetes</taxon>
        <taxon>Mycobacteriales</taxon>
        <taxon>Nocardiaceae</taxon>
        <taxon>Nocardia</taxon>
    </lineage>
</organism>
<accession>A0ABS0DIY6</accession>
<sequence>MSAREGAAKLGVSPRTIRRLVAEPRDDFETRARERRERAAELRAGGATYKQIADELGCSVGAVGGLLHIARRDGLLVDERSSAQA</sequence>
<gene>
    <name evidence="1" type="ORF">IU449_28465</name>
</gene>
<dbReference type="Gene3D" id="1.10.10.10">
    <property type="entry name" value="Winged helix-like DNA-binding domain superfamily/Winged helix DNA-binding domain"/>
    <property type="match status" value="1"/>
</dbReference>
<keyword evidence="2" id="KW-1185">Reference proteome</keyword>
<protein>
    <submittedName>
        <fullName evidence="1">Replication protein RepB</fullName>
    </submittedName>
</protein>
<proteinExistence type="predicted"/>
<dbReference type="EMBL" id="JADLQN010000016">
    <property type="protein sequence ID" value="MBF6358434.1"/>
    <property type="molecule type" value="Genomic_DNA"/>
</dbReference>
<name>A0ABS0DIY6_9NOCA</name>
<evidence type="ECO:0000313" key="1">
    <source>
        <dbReference type="EMBL" id="MBF6358434.1"/>
    </source>
</evidence>
<dbReference type="InterPro" id="IPR036388">
    <property type="entry name" value="WH-like_DNA-bd_sf"/>
</dbReference>
<reference evidence="1 2" key="1">
    <citation type="submission" date="2020-10" db="EMBL/GenBank/DDBJ databases">
        <title>Identification of Nocardia species via Next-generation sequencing and recognition of intraspecies genetic diversity.</title>
        <authorList>
            <person name="Li P."/>
            <person name="Li P."/>
            <person name="Lu B."/>
        </authorList>
    </citation>
    <scope>NUCLEOTIDE SEQUENCE [LARGE SCALE GENOMIC DNA]</scope>
    <source>
        <strain evidence="1 2">BJ06-0143</strain>
    </source>
</reference>
<comment type="caution">
    <text evidence="1">The sequence shown here is derived from an EMBL/GenBank/DDBJ whole genome shotgun (WGS) entry which is preliminary data.</text>
</comment>